<keyword evidence="2" id="KW-0694">RNA-binding</keyword>
<comment type="domain">
    <text evidence="2">A Gly-cisPro motif from one monomer fits into the active site of the other monomer to allow specific chiral rejection of L-amino acids.</text>
</comment>
<dbReference type="EC" id="3.1.1.96" evidence="2"/>
<dbReference type="SUPFAM" id="SSF69500">
    <property type="entry name" value="DTD-like"/>
    <property type="match status" value="1"/>
</dbReference>
<comment type="function">
    <text evidence="2">An aminoacyl-tRNA editing enzyme that deacylates mischarged D-aminoacyl-tRNAs. Also deacylates mischarged glycyl-tRNA(Ala), protecting cells against glycine mischarging by AlaRS. Acts via tRNA-based rather than protein-based catalysis; rejects L-amino acids rather than detecting D-amino acids in the active site. By recycling D-aminoacyl-tRNA to D-amino acids and free tRNA molecules, this enzyme counteracts the toxicity associated with the formation of D-aminoacyl-tRNA entities in vivo and helps enforce protein L-homochirality.</text>
</comment>
<comment type="catalytic activity">
    <reaction evidence="2">
        <text>glycyl-tRNA(Ala) + H2O = tRNA(Ala) + glycine + H(+)</text>
        <dbReference type="Rhea" id="RHEA:53744"/>
        <dbReference type="Rhea" id="RHEA-COMP:9657"/>
        <dbReference type="Rhea" id="RHEA-COMP:13640"/>
        <dbReference type="ChEBI" id="CHEBI:15377"/>
        <dbReference type="ChEBI" id="CHEBI:15378"/>
        <dbReference type="ChEBI" id="CHEBI:57305"/>
        <dbReference type="ChEBI" id="CHEBI:78442"/>
        <dbReference type="ChEBI" id="CHEBI:78522"/>
    </reaction>
</comment>
<dbReference type="Gene3D" id="3.50.80.10">
    <property type="entry name" value="D-tyrosyl-tRNA(Tyr) deacylase"/>
    <property type="match status" value="1"/>
</dbReference>
<dbReference type="RefSeq" id="WP_394011502.1">
    <property type="nucleotide sequence ID" value="NZ_JBGMEH010000006.1"/>
</dbReference>
<reference evidence="3 4" key="1">
    <citation type="journal article" date="2025" name="Anaerobe">
        <title>Description of Anaerococcus kampingiae sp. nov., Anaerococcus groningensis sp. nov., Anaerococcus martiniensis sp. nov., and Anaerococcus cruorum sp. nov., isolated from human clinical specimens.</title>
        <authorList>
            <person name="Boiten K.E."/>
            <person name="Meijer J."/>
            <person name="van Wezel E.M."/>
            <person name="Veloo A.C.M."/>
        </authorList>
    </citation>
    <scope>NUCLEOTIDE SEQUENCE [LARGE SCALE GENOMIC DNA]</scope>
    <source>
        <strain evidence="3 4">ENR1039</strain>
    </source>
</reference>
<accession>A0ABW9MWN0</accession>
<proteinExistence type="inferred from homology"/>
<keyword evidence="4" id="KW-1185">Reference proteome</keyword>
<dbReference type="InterPro" id="IPR003732">
    <property type="entry name" value="Daa-tRNA_deacyls_DTD"/>
</dbReference>
<gene>
    <name evidence="2 3" type="primary">dtd</name>
    <name evidence="3" type="ORF">ACCQ40_05550</name>
</gene>
<dbReference type="GO" id="GO:0051499">
    <property type="term" value="F:D-aminoacyl-tRNA deacylase activity"/>
    <property type="evidence" value="ECO:0007669"/>
    <property type="project" value="UniProtKB-EC"/>
</dbReference>
<dbReference type="EC" id="3.1.1.-" evidence="2"/>
<evidence type="ECO:0000313" key="4">
    <source>
        <dbReference type="Proteomes" id="UP001638015"/>
    </source>
</evidence>
<evidence type="ECO:0000313" key="3">
    <source>
        <dbReference type="EMBL" id="MFO3716252.1"/>
    </source>
</evidence>
<sequence>MRAVIQQVKNANVVVDNEEISRIDRGFLVLLGIKDTDTMEDLAYVKKKIEKLRIFEDEDGKMNLSIADVGGKILLVSQFTLFGDVRKGNRPSFIEAARPDKANEFYEIMKDELIEDGFEVETGKFQTHMEVGLINDGPTTILIDSERIL</sequence>
<dbReference type="PANTHER" id="PTHR10472">
    <property type="entry name" value="D-TYROSYL-TRNA TYR DEACYLASE"/>
    <property type="match status" value="1"/>
</dbReference>
<organism evidence="3 4">
    <name type="scientific">Anaerococcus cruorum</name>
    <dbReference type="NCBI Taxonomy" id="3115617"/>
    <lineage>
        <taxon>Bacteria</taxon>
        <taxon>Bacillati</taxon>
        <taxon>Bacillota</taxon>
        <taxon>Tissierellia</taxon>
        <taxon>Tissierellales</taxon>
        <taxon>Peptoniphilaceae</taxon>
        <taxon>Anaerococcus</taxon>
    </lineage>
</organism>
<comment type="subcellular location">
    <subcellularLocation>
        <location evidence="2">Cytoplasm</location>
    </subcellularLocation>
</comment>
<comment type="subunit">
    <text evidence="2">Homodimer.</text>
</comment>
<dbReference type="Pfam" id="PF02580">
    <property type="entry name" value="Tyr_Deacylase"/>
    <property type="match status" value="1"/>
</dbReference>
<dbReference type="InterPro" id="IPR023509">
    <property type="entry name" value="DTD-like_sf"/>
</dbReference>
<dbReference type="PANTHER" id="PTHR10472:SF5">
    <property type="entry name" value="D-AMINOACYL-TRNA DEACYLASE 1"/>
    <property type="match status" value="1"/>
</dbReference>
<dbReference type="Proteomes" id="UP001638015">
    <property type="component" value="Unassembled WGS sequence"/>
</dbReference>
<evidence type="ECO:0000256" key="1">
    <source>
        <dbReference type="ARBA" id="ARBA00009673"/>
    </source>
</evidence>
<keyword evidence="2 3" id="KW-0378">Hydrolase</keyword>
<comment type="catalytic activity">
    <reaction evidence="2">
        <text>a D-aminoacyl-tRNA + H2O = a tRNA + a D-alpha-amino acid + H(+)</text>
        <dbReference type="Rhea" id="RHEA:13953"/>
        <dbReference type="Rhea" id="RHEA-COMP:10123"/>
        <dbReference type="Rhea" id="RHEA-COMP:10124"/>
        <dbReference type="ChEBI" id="CHEBI:15377"/>
        <dbReference type="ChEBI" id="CHEBI:15378"/>
        <dbReference type="ChEBI" id="CHEBI:59871"/>
        <dbReference type="ChEBI" id="CHEBI:78442"/>
        <dbReference type="ChEBI" id="CHEBI:79333"/>
        <dbReference type="EC" id="3.1.1.96"/>
    </reaction>
</comment>
<dbReference type="NCBIfam" id="TIGR00256">
    <property type="entry name" value="D-aminoacyl-tRNA deacylase"/>
    <property type="match status" value="1"/>
</dbReference>
<comment type="similarity">
    <text evidence="1 2">Belongs to the DTD family.</text>
</comment>
<keyword evidence="2" id="KW-0963">Cytoplasm</keyword>
<keyword evidence="2" id="KW-0820">tRNA-binding</keyword>
<name>A0ABW9MWN0_9FIRM</name>
<comment type="caution">
    <text evidence="3">The sequence shown here is derived from an EMBL/GenBank/DDBJ whole genome shotgun (WGS) entry which is preliminary data.</text>
</comment>
<evidence type="ECO:0000256" key="2">
    <source>
        <dbReference type="HAMAP-Rule" id="MF_00518"/>
    </source>
</evidence>
<dbReference type="HAMAP" id="MF_00518">
    <property type="entry name" value="Deacylase_Dtd"/>
    <property type="match status" value="1"/>
</dbReference>
<feature type="short sequence motif" description="Gly-cisPro motif, important for rejection of L-amino acids" evidence="2">
    <location>
        <begin position="137"/>
        <end position="138"/>
    </location>
</feature>
<dbReference type="EMBL" id="JBGMEH010000006">
    <property type="protein sequence ID" value="MFO3716252.1"/>
    <property type="molecule type" value="Genomic_DNA"/>
</dbReference>
<protein>
    <recommendedName>
        <fullName evidence="2">D-aminoacyl-tRNA deacylase</fullName>
        <shortName evidence="2">DTD</shortName>
        <ecNumber evidence="2">3.1.1.96</ecNumber>
    </recommendedName>
    <alternativeName>
        <fullName evidence="2">Gly-tRNA(Ala) deacylase</fullName>
        <ecNumber evidence="2">3.1.1.-</ecNumber>
    </alternativeName>
</protein>